<keyword evidence="1" id="KW-0812">Transmembrane</keyword>
<evidence type="ECO:0000313" key="4">
    <source>
        <dbReference type="Proteomes" id="UP000824782"/>
    </source>
</evidence>
<feature type="domain" description="Reverse transcriptase" evidence="2">
    <location>
        <begin position="1"/>
        <end position="145"/>
    </location>
</feature>
<comment type="caution">
    <text evidence="3">The sequence shown here is derived from an EMBL/GenBank/DDBJ whole genome shotgun (WGS) entry which is preliminary data.</text>
</comment>
<keyword evidence="4" id="KW-1185">Reference proteome</keyword>
<gene>
    <name evidence="3" type="ORF">GDO81_010754</name>
</gene>
<keyword evidence="1" id="KW-1133">Transmembrane helix</keyword>
<protein>
    <recommendedName>
        <fullName evidence="2">Reverse transcriptase domain-containing protein</fullName>
    </recommendedName>
</protein>
<dbReference type="InterPro" id="IPR000477">
    <property type="entry name" value="RT_dom"/>
</dbReference>
<accession>A0AAV7C437</accession>
<dbReference type="AlphaFoldDB" id="A0AAV7C437"/>
<dbReference type="Proteomes" id="UP000824782">
    <property type="component" value="Unassembled WGS sequence"/>
</dbReference>
<dbReference type="PANTHER" id="PTHR21301:SF10">
    <property type="entry name" value="REVERSE TRANSCRIPTASE DOMAIN-CONTAINING PROTEIN"/>
    <property type="match status" value="1"/>
</dbReference>
<sequence length="203" mass="23599">MGTRVAPSYANLFMGHFESQMVYNTNFWETHIVYYRRFIDDIFIIIKGTIEEAQTFVDSLNHNNWGINFTANIDQSKMVFLDLEITHQSKKIVTKNHFKKVDSNGSLKALEDLQEQSAHHYAQTPPNISRLPVMKSRSLWLFMLLLWVFLSATWGWMDSDGSRRLNSATGRLQLEAHRHIQLTRRQAPILPRHHLSVPASVCM</sequence>
<feature type="transmembrane region" description="Helical" evidence="1">
    <location>
        <begin position="139"/>
        <end position="157"/>
    </location>
</feature>
<dbReference type="PROSITE" id="PS50878">
    <property type="entry name" value="RT_POL"/>
    <property type="match status" value="1"/>
</dbReference>
<proteinExistence type="predicted"/>
<organism evidence="3 4">
    <name type="scientific">Engystomops pustulosus</name>
    <name type="common">Tungara frog</name>
    <name type="synonym">Physalaemus pustulosus</name>
    <dbReference type="NCBI Taxonomy" id="76066"/>
    <lineage>
        <taxon>Eukaryota</taxon>
        <taxon>Metazoa</taxon>
        <taxon>Chordata</taxon>
        <taxon>Craniata</taxon>
        <taxon>Vertebrata</taxon>
        <taxon>Euteleostomi</taxon>
        <taxon>Amphibia</taxon>
        <taxon>Batrachia</taxon>
        <taxon>Anura</taxon>
        <taxon>Neobatrachia</taxon>
        <taxon>Hyloidea</taxon>
        <taxon>Leptodactylidae</taxon>
        <taxon>Leiuperinae</taxon>
        <taxon>Engystomops</taxon>
    </lineage>
</organism>
<evidence type="ECO:0000313" key="3">
    <source>
        <dbReference type="EMBL" id="KAG8579203.1"/>
    </source>
</evidence>
<evidence type="ECO:0000256" key="1">
    <source>
        <dbReference type="SAM" id="Phobius"/>
    </source>
</evidence>
<reference evidence="3" key="1">
    <citation type="thesis" date="2020" institute="ProQuest LLC" country="789 East Eisenhower Parkway, Ann Arbor, MI, USA">
        <title>Comparative Genomics and Chromosome Evolution.</title>
        <authorList>
            <person name="Mudd A.B."/>
        </authorList>
    </citation>
    <scope>NUCLEOTIDE SEQUENCE</scope>
    <source>
        <strain evidence="3">237g6f4</strain>
        <tissue evidence="3">Blood</tissue>
    </source>
</reference>
<name>A0AAV7C437_ENGPU</name>
<evidence type="ECO:0000259" key="2">
    <source>
        <dbReference type="PROSITE" id="PS50878"/>
    </source>
</evidence>
<dbReference type="PANTHER" id="PTHR21301">
    <property type="entry name" value="REVERSE TRANSCRIPTASE"/>
    <property type="match status" value="1"/>
</dbReference>
<keyword evidence="1" id="KW-0472">Membrane</keyword>
<dbReference type="EMBL" id="WNYA01000004">
    <property type="protein sequence ID" value="KAG8579203.1"/>
    <property type="molecule type" value="Genomic_DNA"/>
</dbReference>